<evidence type="ECO:0000256" key="5">
    <source>
        <dbReference type="ARBA" id="ARBA00022475"/>
    </source>
</evidence>
<evidence type="ECO:0000313" key="14">
    <source>
        <dbReference type="Proteomes" id="UP000271974"/>
    </source>
</evidence>
<dbReference type="GO" id="GO:0006811">
    <property type="term" value="P:monoatomic ion transport"/>
    <property type="evidence" value="ECO:0007669"/>
    <property type="project" value="UniProtKB-KW"/>
</dbReference>
<dbReference type="AlphaFoldDB" id="A0A3S0ZXP8"/>
<feature type="transmembrane region" description="Helical" evidence="12">
    <location>
        <begin position="294"/>
        <end position="314"/>
    </location>
</feature>
<feature type="transmembrane region" description="Helical" evidence="12">
    <location>
        <begin position="184"/>
        <end position="202"/>
    </location>
</feature>
<keyword evidence="4" id="KW-0813">Transport</keyword>
<evidence type="ECO:0000256" key="4">
    <source>
        <dbReference type="ARBA" id="ARBA00022448"/>
    </source>
</evidence>
<evidence type="ECO:0000256" key="1">
    <source>
        <dbReference type="ARBA" id="ARBA00003019"/>
    </source>
</evidence>
<evidence type="ECO:0000256" key="11">
    <source>
        <dbReference type="ARBA" id="ARBA00032555"/>
    </source>
</evidence>
<evidence type="ECO:0000256" key="9">
    <source>
        <dbReference type="ARBA" id="ARBA00023136"/>
    </source>
</evidence>
<accession>A0A3S0ZXP8</accession>
<keyword evidence="6 12" id="KW-0812">Transmembrane</keyword>
<feature type="transmembrane region" description="Helical" evidence="12">
    <location>
        <begin position="214"/>
        <end position="232"/>
    </location>
</feature>
<dbReference type="CDD" id="cd17487">
    <property type="entry name" value="MFS_MFSD5_like"/>
    <property type="match status" value="1"/>
</dbReference>
<feature type="transmembrane region" description="Helical" evidence="12">
    <location>
        <begin position="117"/>
        <end position="139"/>
    </location>
</feature>
<evidence type="ECO:0000256" key="8">
    <source>
        <dbReference type="ARBA" id="ARBA00023065"/>
    </source>
</evidence>
<keyword evidence="8" id="KW-0406">Ion transport</keyword>
<keyword evidence="7 12" id="KW-1133">Transmembrane helix</keyword>
<keyword evidence="5" id="KW-1003">Cell membrane</keyword>
<feature type="transmembrane region" description="Helical" evidence="12">
    <location>
        <begin position="353"/>
        <end position="373"/>
    </location>
</feature>
<feature type="transmembrane region" description="Helical" evidence="12">
    <location>
        <begin position="54"/>
        <end position="74"/>
    </location>
</feature>
<feature type="transmembrane region" description="Helical" evidence="12">
    <location>
        <begin position="145"/>
        <end position="163"/>
    </location>
</feature>
<reference evidence="13 14" key="1">
    <citation type="submission" date="2019-01" db="EMBL/GenBank/DDBJ databases">
        <title>A draft genome assembly of the solar-powered sea slug Elysia chlorotica.</title>
        <authorList>
            <person name="Cai H."/>
            <person name="Li Q."/>
            <person name="Fang X."/>
            <person name="Li J."/>
            <person name="Curtis N.E."/>
            <person name="Altenburger A."/>
            <person name="Shibata T."/>
            <person name="Feng M."/>
            <person name="Maeda T."/>
            <person name="Schwartz J.A."/>
            <person name="Shigenobu S."/>
            <person name="Lundholm N."/>
            <person name="Nishiyama T."/>
            <person name="Yang H."/>
            <person name="Hasebe M."/>
            <person name="Li S."/>
            <person name="Pierce S.K."/>
            <person name="Wang J."/>
        </authorList>
    </citation>
    <scope>NUCLEOTIDE SEQUENCE [LARGE SCALE GENOMIC DNA]</scope>
    <source>
        <strain evidence="13">EC2010</strain>
        <tissue evidence="13">Whole organism of an adult</tissue>
    </source>
</reference>
<evidence type="ECO:0000256" key="12">
    <source>
        <dbReference type="SAM" id="Phobius"/>
    </source>
</evidence>
<dbReference type="InterPro" id="IPR036259">
    <property type="entry name" value="MFS_trans_sf"/>
</dbReference>
<dbReference type="STRING" id="188477.A0A3S0ZXP8"/>
<dbReference type="OrthoDB" id="263957at2759"/>
<evidence type="ECO:0000313" key="13">
    <source>
        <dbReference type="EMBL" id="RUS77757.1"/>
    </source>
</evidence>
<comment type="function">
    <text evidence="1">Mediates high-affinity intracellular uptake of the rare oligo-element molybdenum.</text>
</comment>
<evidence type="ECO:0000256" key="10">
    <source>
        <dbReference type="ARBA" id="ARBA00030646"/>
    </source>
</evidence>
<proteinExistence type="predicted"/>
<evidence type="ECO:0000256" key="7">
    <source>
        <dbReference type="ARBA" id="ARBA00022989"/>
    </source>
</evidence>
<comment type="subcellular location">
    <subcellularLocation>
        <location evidence="2">Cell membrane</location>
        <topology evidence="2">Multi-pass membrane protein</topology>
    </subcellularLocation>
</comment>
<sequence>MAGQASSDSSMQALTYSIFVSLSVLCLIFQYWAHRTRSNTTVGNNPQFIKFQRGYFAVYLVAMFADWLQGPYLYKLYSYYGFQEQQIAVLYVFGFASSVLFGAWTPIAAGQFGRKKLCIFFTVTYSVSCLLKLSSSYGILLVGRLVGGLATSVLFTAFEAWYIHEHLETHDFPKEWIPITFQKASMWNGFLAVFAGVTTNIFSEWMGLGPVAPYMMAVPFLIFVGVIISTHWNENYAAHSIKFGSLCYDGLRDIVTNPRIFLIGSIEALFESVVYIIIFLWTPVLEPGHPSLGLVFSCFMVCILLGQAVFQVAVARRVAVTQILLAIVGIALVAVLSLVYSTHPRYRHLNLSLSSLLLFQFCVGVYFPAMSILRLRVIPEIHRYAIMNWFRLPLNLISCTVLMMLHEVDYLHGNHLIFVVCAGLLSLMLVATYRFVRHPLTPSEIEEEEGGEGTLIMEADHIHNIF</sequence>
<dbReference type="PANTHER" id="PTHR23516:SF1">
    <property type="entry name" value="MOLYBDATE-ANION TRANSPORTER"/>
    <property type="match status" value="1"/>
</dbReference>
<evidence type="ECO:0000256" key="2">
    <source>
        <dbReference type="ARBA" id="ARBA00004651"/>
    </source>
</evidence>
<keyword evidence="9 12" id="KW-0472">Membrane</keyword>
<dbReference type="Proteomes" id="UP000271974">
    <property type="component" value="Unassembled WGS sequence"/>
</dbReference>
<dbReference type="PANTHER" id="PTHR23516">
    <property type="entry name" value="SAM (S-ADENOSYL METHIONINE) TRANSPORTER"/>
    <property type="match status" value="1"/>
</dbReference>
<protein>
    <recommendedName>
        <fullName evidence="3">Molybdate-anion transporter</fullName>
    </recommendedName>
    <alternativeName>
        <fullName evidence="10">Major facilitator superfamily domain-containing protein 5</fullName>
    </alternativeName>
    <alternativeName>
        <fullName evidence="11">Molybdate transporter 2 homolog</fullName>
    </alternativeName>
</protein>
<dbReference type="SUPFAM" id="SSF103473">
    <property type="entry name" value="MFS general substrate transporter"/>
    <property type="match status" value="1"/>
</dbReference>
<feature type="transmembrane region" description="Helical" evidence="12">
    <location>
        <begin position="323"/>
        <end position="341"/>
    </location>
</feature>
<dbReference type="GO" id="GO:0015098">
    <property type="term" value="F:molybdate ion transmembrane transporter activity"/>
    <property type="evidence" value="ECO:0007669"/>
    <property type="project" value="InterPro"/>
</dbReference>
<feature type="transmembrane region" description="Helical" evidence="12">
    <location>
        <begin position="417"/>
        <end position="436"/>
    </location>
</feature>
<evidence type="ECO:0000256" key="3">
    <source>
        <dbReference type="ARBA" id="ARBA00021242"/>
    </source>
</evidence>
<dbReference type="GO" id="GO:0005886">
    <property type="term" value="C:plasma membrane"/>
    <property type="evidence" value="ECO:0007669"/>
    <property type="project" value="UniProtKB-SubCell"/>
</dbReference>
<dbReference type="Gene3D" id="1.20.1250.20">
    <property type="entry name" value="MFS general substrate transporter like domains"/>
    <property type="match status" value="1"/>
</dbReference>
<dbReference type="Pfam" id="PF05631">
    <property type="entry name" value="MFS_5"/>
    <property type="match status" value="1"/>
</dbReference>
<organism evidence="13 14">
    <name type="scientific">Elysia chlorotica</name>
    <name type="common">Eastern emerald elysia</name>
    <name type="synonym">Sea slug</name>
    <dbReference type="NCBI Taxonomy" id="188477"/>
    <lineage>
        <taxon>Eukaryota</taxon>
        <taxon>Metazoa</taxon>
        <taxon>Spiralia</taxon>
        <taxon>Lophotrochozoa</taxon>
        <taxon>Mollusca</taxon>
        <taxon>Gastropoda</taxon>
        <taxon>Heterobranchia</taxon>
        <taxon>Euthyneura</taxon>
        <taxon>Panpulmonata</taxon>
        <taxon>Sacoglossa</taxon>
        <taxon>Placobranchoidea</taxon>
        <taxon>Plakobranchidae</taxon>
        <taxon>Elysia</taxon>
    </lineage>
</organism>
<feature type="transmembrane region" description="Helical" evidence="12">
    <location>
        <begin position="86"/>
        <end position="105"/>
    </location>
</feature>
<feature type="transmembrane region" description="Helical" evidence="12">
    <location>
        <begin position="260"/>
        <end position="282"/>
    </location>
</feature>
<dbReference type="InterPro" id="IPR008509">
    <property type="entry name" value="MOT2/MFSD5"/>
</dbReference>
<feature type="transmembrane region" description="Helical" evidence="12">
    <location>
        <begin position="13"/>
        <end position="33"/>
    </location>
</feature>
<dbReference type="EMBL" id="RQTK01000555">
    <property type="protein sequence ID" value="RUS77757.1"/>
    <property type="molecule type" value="Genomic_DNA"/>
</dbReference>
<comment type="caution">
    <text evidence="13">The sequence shown here is derived from an EMBL/GenBank/DDBJ whole genome shotgun (WGS) entry which is preliminary data.</text>
</comment>
<gene>
    <name evidence="13" type="ORF">EGW08_014489</name>
</gene>
<keyword evidence="14" id="KW-1185">Reference proteome</keyword>
<name>A0A3S0ZXP8_ELYCH</name>
<evidence type="ECO:0000256" key="6">
    <source>
        <dbReference type="ARBA" id="ARBA00022692"/>
    </source>
</evidence>